<gene>
    <name evidence="1" type="ORF">NPIL_349921</name>
</gene>
<keyword evidence="2" id="KW-1185">Reference proteome</keyword>
<organism evidence="1 2">
    <name type="scientific">Nephila pilipes</name>
    <name type="common">Giant wood spider</name>
    <name type="synonym">Nephila maculata</name>
    <dbReference type="NCBI Taxonomy" id="299642"/>
    <lineage>
        <taxon>Eukaryota</taxon>
        <taxon>Metazoa</taxon>
        <taxon>Ecdysozoa</taxon>
        <taxon>Arthropoda</taxon>
        <taxon>Chelicerata</taxon>
        <taxon>Arachnida</taxon>
        <taxon>Araneae</taxon>
        <taxon>Araneomorphae</taxon>
        <taxon>Entelegynae</taxon>
        <taxon>Araneoidea</taxon>
        <taxon>Nephilidae</taxon>
        <taxon>Nephila</taxon>
    </lineage>
</organism>
<evidence type="ECO:0000313" key="2">
    <source>
        <dbReference type="Proteomes" id="UP000887013"/>
    </source>
</evidence>
<dbReference type="Proteomes" id="UP000887013">
    <property type="component" value="Unassembled WGS sequence"/>
</dbReference>
<proteinExistence type="predicted"/>
<dbReference type="EMBL" id="BMAW01105422">
    <property type="protein sequence ID" value="GFT19155.1"/>
    <property type="molecule type" value="Genomic_DNA"/>
</dbReference>
<reference evidence="1" key="1">
    <citation type="submission" date="2020-08" db="EMBL/GenBank/DDBJ databases">
        <title>Multicomponent nature underlies the extraordinary mechanical properties of spider dragline silk.</title>
        <authorList>
            <person name="Kono N."/>
            <person name="Nakamura H."/>
            <person name="Mori M."/>
            <person name="Yoshida Y."/>
            <person name="Ohtoshi R."/>
            <person name="Malay A.D."/>
            <person name="Moran D.A.P."/>
            <person name="Tomita M."/>
            <person name="Numata K."/>
            <person name="Arakawa K."/>
        </authorList>
    </citation>
    <scope>NUCLEOTIDE SEQUENCE</scope>
</reference>
<evidence type="ECO:0000313" key="1">
    <source>
        <dbReference type="EMBL" id="GFT19155.1"/>
    </source>
</evidence>
<dbReference type="AlphaFoldDB" id="A0A8X6TL00"/>
<name>A0A8X6TL00_NEPPI</name>
<sequence length="82" mass="9507">MCASHLWTALDEDIITTVTIEVKDGSSTKELIALPNAKRNRTLLKYKRNQESCWLRNKQWYFVTCLRNSLPLVNMPMMTTSS</sequence>
<accession>A0A8X6TL00</accession>
<dbReference type="OrthoDB" id="425619at2759"/>
<comment type="caution">
    <text evidence="1">The sequence shown here is derived from an EMBL/GenBank/DDBJ whole genome shotgun (WGS) entry which is preliminary data.</text>
</comment>
<protein>
    <submittedName>
        <fullName evidence="1">Uncharacterized protein</fullName>
    </submittedName>
</protein>